<keyword evidence="7" id="KW-1185">Reference proteome</keyword>
<dbReference type="Proteomes" id="UP001608902">
    <property type="component" value="Unassembled WGS sequence"/>
</dbReference>
<evidence type="ECO:0000313" key="7">
    <source>
        <dbReference type="Proteomes" id="UP001608902"/>
    </source>
</evidence>
<protein>
    <recommendedName>
        <fullName evidence="5">Sas10 C-terminal domain-containing protein</fullName>
    </recommendedName>
</protein>
<dbReference type="GO" id="GO:0005634">
    <property type="term" value="C:nucleus"/>
    <property type="evidence" value="ECO:0007669"/>
    <property type="project" value="UniProtKB-SubCell"/>
</dbReference>
<accession>A0ABD6E4E5</accession>
<comment type="caution">
    <text evidence="6">The sequence shown here is derived from an EMBL/GenBank/DDBJ whole genome shotgun (WGS) entry which is preliminary data.</text>
</comment>
<gene>
    <name evidence="6" type="ORF">AB6A40_001552</name>
</gene>
<dbReference type="PANTHER" id="PTHR13237">
    <property type="entry name" value="SOMETHING ABOUT SILENCING PROTEIN 10-RELATED"/>
    <property type="match status" value="1"/>
</dbReference>
<keyword evidence="3" id="KW-0539">Nucleus</keyword>
<comment type="similarity">
    <text evidence="2">Belongs to the SAS10 family.</text>
</comment>
<comment type="subcellular location">
    <subcellularLocation>
        <location evidence="1">Nucleus</location>
    </subcellularLocation>
</comment>
<feature type="compositionally biased region" description="Acidic residues" evidence="4">
    <location>
        <begin position="1"/>
        <end position="12"/>
    </location>
</feature>
<dbReference type="AlphaFoldDB" id="A0ABD6E4E5"/>
<dbReference type="PANTHER" id="PTHR13237:SF8">
    <property type="entry name" value="SOMETHING ABOUT SILENCING PROTEIN 10"/>
    <property type="match status" value="1"/>
</dbReference>
<feature type="region of interest" description="Disordered" evidence="4">
    <location>
        <begin position="346"/>
        <end position="393"/>
    </location>
</feature>
<proteinExistence type="inferred from homology"/>
<feature type="compositionally biased region" description="Acidic residues" evidence="4">
    <location>
        <begin position="43"/>
        <end position="67"/>
    </location>
</feature>
<organism evidence="6 7">
    <name type="scientific">Gnathostoma spinigerum</name>
    <dbReference type="NCBI Taxonomy" id="75299"/>
    <lineage>
        <taxon>Eukaryota</taxon>
        <taxon>Metazoa</taxon>
        <taxon>Ecdysozoa</taxon>
        <taxon>Nematoda</taxon>
        <taxon>Chromadorea</taxon>
        <taxon>Rhabditida</taxon>
        <taxon>Spirurina</taxon>
        <taxon>Gnathostomatomorpha</taxon>
        <taxon>Gnathostomatoidea</taxon>
        <taxon>Gnathostomatidae</taxon>
        <taxon>Gnathostoma</taxon>
    </lineage>
</organism>
<evidence type="ECO:0000259" key="5">
    <source>
        <dbReference type="Pfam" id="PF09368"/>
    </source>
</evidence>
<dbReference type="Pfam" id="PF09368">
    <property type="entry name" value="Sas10"/>
    <property type="match status" value="1"/>
</dbReference>
<evidence type="ECO:0000313" key="6">
    <source>
        <dbReference type="EMBL" id="MFH4974843.1"/>
    </source>
</evidence>
<evidence type="ECO:0000256" key="1">
    <source>
        <dbReference type="ARBA" id="ARBA00004123"/>
    </source>
</evidence>
<feature type="compositionally biased region" description="Basic and acidic residues" evidence="4">
    <location>
        <begin position="368"/>
        <end position="386"/>
    </location>
</feature>
<feature type="domain" description="Sas10 C-terminal" evidence="5">
    <location>
        <begin position="334"/>
        <end position="406"/>
    </location>
</feature>
<feature type="region of interest" description="Disordered" evidence="4">
    <location>
        <begin position="1"/>
        <end position="76"/>
    </location>
</feature>
<evidence type="ECO:0000256" key="4">
    <source>
        <dbReference type="SAM" id="MobiDB-lite"/>
    </source>
</evidence>
<feature type="compositionally biased region" description="Basic residues" evidence="4">
    <location>
        <begin position="346"/>
        <end position="367"/>
    </location>
</feature>
<feature type="compositionally biased region" description="Basic and acidic residues" evidence="4">
    <location>
        <begin position="21"/>
        <end position="35"/>
    </location>
</feature>
<name>A0ABD6E4E5_9BILA</name>
<sequence length="408" mass="47237">MDSDDEEIFDEIDQFHRRKDAVKDVTEIRRSKVQEEVLNVEGDLSEEDEDDKSDESSSDFDSSEDTEKDDKNTLPSAEEWGRKKAVFYDTSYVDEDWGGMNESDEELANLEEEDATRRQKKLDATLASVRCDITAQKGLEDSAPQEDRVNVNVMTEPEKLDYFLRVNPEFEQIFREYSRTREIMVGKVLPLKKIIEAIGKDNNCTLKMQLVGVLRTFSSYLLNILFYIRMKMKGNWAESSKKKYLDTHPVLDAIMEGKEMLVKAENFIESNAESLEKIMNRVEKGKSIKAYTSDVNETGREQKRKRGVKSVIMSTSDNMEEDMDIAEEQIDDNDPKRSITYQMKKNKGLSTKRKKGTQHSRVKKRKQFEKAMVKKRSQRPDVRHELTPYGGEQRGIRVSTVKSIKLKA</sequence>
<dbReference type="InterPro" id="IPR018972">
    <property type="entry name" value="Sas10_C_dom"/>
</dbReference>
<evidence type="ECO:0000256" key="3">
    <source>
        <dbReference type="ARBA" id="ARBA00023242"/>
    </source>
</evidence>
<evidence type="ECO:0000256" key="2">
    <source>
        <dbReference type="ARBA" id="ARBA00010979"/>
    </source>
</evidence>
<dbReference type="EMBL" id="JBGFUD010000588">
    <property type="protein sequence ID" value="MFH4974843.1"/>
    <property type="molecule type" value="Genomic_DNA"/>
</dbReference>
<reference evidence="6 7" key="1">
    <citation type="submission" date="2024-08" db="EMBL/GenBank/DDBJ databases">
        <title>Gnathostoma spinigerum genome.</title>
        <authorList>
            <person name="Gonzalez-Bertolin B."/>
            <person name="Monzon S."/>
            <person name="Zaballos A."/>
            <person name="Jimenez P."/>
            <person name="Dekumyoy P."/>
            <person name="Varona S."/>
            <person name="Cuesta I."/>
            <person name="Sumanam S."/>
            <person name="Adisakwattana P."/>
            <person name="Gasser R.B."/>
            <person name="Hernandez-Gonzalez A."/>
            <person name="Young N.D."/>
            <person name="Perteguer M.J."/>
        </authorList>
    </citation>
    <scope>NUCLEOTIDE SEQUENCE [LARGE SCALE GENOMIC DNA]</scope>
    <source>
        <strain evidence="6">AL3</strain>
        <tissue evidence="6">Liver</tissue>
    </source>
</reference>